<feature type="domain" description="BioF2-like acetyltransferase" evidence="1">
    <location>
        <begin position="119"/>
        <end position="246"/>
    </location>
</feature>
<dbReference type="Proteomes" id="UP000326837">
    <property type="component" value="Chromosome"/>
</dbReference>
<dbReference type="SUPFAM" id="SSF55729">
    <property type="entry name" value="Acyl-CoA N-acyltransferases (Nat)"/>
    <property type="match status" value="1"/>
</dbReference>
<evidence type="ECO:0000313" key="2">
    <source>
        <dbReference type="EMBL" id="BBO34140.1"/>
    </source>
</evidence>
<dbReference type="EMBL" id="AP021861">
    <property type="protein sequence ID" value="BBO34140.1"/>
    <property type="molecule type" value="Genomic_DNA"/>
</dbReference>
<keyword evidence="3" id="KW-1185">Reference proteome</keyword>
<dbReference type="AlphaFoldDB" id="A0A5K7XBG7"/>
<organism evidence="2 3">
    <name type="scientific">Lacipirellula parvula</name>
    <dbReference type="NCBI Taxonomy" id="2650471"/>
    <lineage>
        <taxon>Bacteria</taxon>
        <taxon>Pseudomonadati</taxon>
        <taxon>Planctomycetota</taxon>
        <taxon>Planctomycetia</taxon>
        <taxon>Pirellulales</taxon>
        <taxon>Lacipirellulaceae</taxon>
        <taxon>Lacipirellula</taxon>
    </lineage>
</organism>
<protein>
    <recommendedName>
        <fullName evidence="1">BioF2-like acetyltransferase domain-containing protein</fullName>
    </recommendedName>
</protein>
<proteinExistence type="predicted"/>
<dbReference type="InterPro" id="IPR016181">
    <property type="entry name" value="Acyl_CoA_acyltransferase"/>
</dbReference>
<dbReference type="RefSeq" id="WP_152099775.1">
    <property type="nucleotide sequence ID" value="NZ_AP021861.1"/>
</dbReference>
<accession>A0A5K7XBG7</accession>
<dbReference type="Pfam" id="PF13480">
    <property type="entry name" value="Acetyltransf_6"/>
    <property type="match status" value="1"/>
</dbReference>
<dbReference type="InterPro" id="IPR038740">
    <property type="entry name" value="BioF2-like_GNAT_dom"/>
</dbReference>
<dbReference type="KEGG" id="lpav:PLANPX_3752"/>
<gene>
    <name evidence="2" type="ORF">PLANPX_3752</name>
</gene>
<dbReference type="Gene3D" id="3.40.630.30">
    <property type="match status" value="1"/>
</dbReference>
<evidence type="ECO:0000313" key="3">
    <source>
        <dbReference type="Proteomes" id="UP000326837"/>
    </source>
</evidence>
<reference evidence="3" key="1">
    <citation type="submission" date="2019-10" db="EMBL/GenBank/DDBJ databases">
        <title>Lacipirellula parvula gen. nov., sp. nov., representing a lineage of planctomycetes widespread in freshwater anoxic habitats, and description of the family Lacipirellulaceae.</title>
        <authorList>
            <person name="Dedysh S.N."/>
            <person name="Kulichevskaya I.S."/>
            <person name="Beletsky A.V."/>
            <person name="Rakitin A.L."/>
            <person name="Mardanov A.V."/>
            <person name="Ivanova A.A."/>
            <person name="Saltykova V.X."/>
            <person name="Rijpstra W.I.C."/>
            <person name="Sinninghe Damste J.S."/>
            <person name="Ravin N.V."/>
        </authorList>
    </citation>
    <scope>NUCLEOTIDE SEQUENCE [LARGE SCALE GENOMIC DNA]</scope>
    <source>
        <strain evidence="3">PX69</strain>
    </source>
</reference>
<name>A0A5K7XBG7_9BACT</name>
<sequence length="303" mass="32758">MSAAAGYASRAYAESLSEFGEVIELPRAGGFLLGQAIPGAAGQDAVGPYPLLACRDWNELSGDLAALAQRFICVYGVTDSFAEASPELLAATFPDVCYVYKQHFATDLSRPLDEIVDSHHRRNIRKGLRNVEVRNVVPDDAAALQAWQGLYDCLIERHGIQGIARFSPTSFAKQFAVPGFQAFAAVDAEGICGMTLWYVDRGVAYYHLGAYNERGYGLAASFAIFSTALQQFAEQGVRWAALGAGAGTSASDSGLTRFKQGWSTETRPVYLCGRILQHDAHERLAATAPVGTKFFPAYRAPRA</sequence>
<evidence type="ECO:0000259" key="1">
    <source>
        <dbReference type="Pfam" id="PF13480"/>
    </source>
</evidence>